<dbReference type="InterPro" id="IPR001672">
    <property type="entry name" value="G6P_Isomerase"/>
</dbReference>
<reference evidence="10 11" key="1">
    <citation type="journal article" date="2013" name="Genome Announc.">
        <title>Complete Genome Sequence of Mycoplasma hyorhinis Strain SK76.</title>
        <authorList>
            <person name="Goodison S."/>
            <person name="Urquidi V."/>
            <person name="Kumar D."/>
            <person name="Reyes L."/>
            <person name="Rosser C.J."/>
        </authorList>
    </citation>
    <scope>NUCLEOTIDE SEQUENCE [LARGE SCALE GENOMIC DNA]</scope>
    <source>
        <strain evidence="10 11">SK76</strain>
    </source>
</reference>
<gene>
    <name evidence="10" type="ORF">MOS_683</name>
</gene>
<dbReference type="GO" id="GO:0051156">
    <property type="term" value="P:glucose 6-phosphate metabolic process"/>
    <property type="evidence" value="ECO:0007669"/>
    <property type="project" value="TreeGrafter"/>
</dbReference>
<dbReference type="GO" id="GO:0048029">
    <property type="term" value="F:monosaccharide binding"/>
    <property type="evidence" value="ECO:0007669"/>
    <property type="project" value="TreeGrafter"/>
</dbReference>
<dbReference type="SUPFAM" id="SSF53697">
    <property type="entry name" value="SIS domain"/>
    <property type="match status" value="1"/>
</dbReference>
<dbReference type="FunFam" id="3.40.50.10490:FF:000016">
    <property type="entry name" value="Glucose-6-phosphate isomerase"/>
    <property type="match status" value="1"/>
</dbReference>
<dbReference type="InterPro" id="IPR035482">
    <property type="entry name" value="SIS_PGI_2"/>
</dbReference>
<dbReference type="InterPro" id="IPR046348">
    <property type="entry name" value="SIS_dom_sf"/>
</dbReference>
<evidence type="ECO:0000256" key="7">
    <source>
        <dbReference type="ARBA" id="ARBA00023235"/>
    </source>
</evidence>
<dbReference type="GO" id="GO:0006094">
    <property type="term" value="P:gluconeogenesis"/>
    <property type="evidence" value="ECO:0007669"/>
    <property type="project" value="UniProtKB-KW"/>
</dbReference>
<evidence type="ECO:0000256" key="4">
    <source>
        <dbReference type="ARBA" id="ARBA00022432"/>
    </source>
</evidence>
<evidence type="ECO:0000313" key="10">
    <source>
        <dbReference type="EMBL" id="AFX74586.1"/>
    </source>
</evidence>
<keyword evidence="5" id="KW-0963">Cytoplasm</keyword>
<dbReference type="PANTHER" id="PTHR11469:SF1">
    <property type="entry name" value="GLUCOSE-6-PHOSPHATE ISOMERASE"/>
    <property type="match status" value="1"/>
</dbReference>
<dbReference type="KEGG" id="mhs:MOS_683"/>
<sequence length="470" mass="53658">MDKGFIMLNNTTEVKNNILFEIHDVDFDWKSEIQKPEYQKLIKQNHEKINSVLKGIPEKLDFEGQNFLGWAKFSEYDWLQNTQSYNYQELIRMQKIKNRLLEQGVELLVVIGIGGSYLGAKAAIDFVKGNLPHVDKTKSLEVIFAGTSLSSTDLYQKLNYASTKKFAINVISKSGTTIEPAIAFREFRKLLELKEKEGARDLVFVTTDRQKGALLEIAKANYPNENIFKIPDDMGGRFSVLSAVGFFPMLCAGIDVHQVIRGASLAAQKYSQSLDIWNFNPAYVYALVRYILYRKFNKQAEILIGYEPNLAYFNEWWKQLFGESEGKAKKGLLPTSVIFSTDLHSLGQFIQQGSQIFFETSIFIQKPMYNLVVSKSRQNQDNLNYLAENSISIHGLNEMVFKATLQAHSQTAQIPNMVLKLKDNSAETFGWLVMFFERACAMSAFLLDVNPFNQPGVEIYKHNLKKMLSK</sequence>
<evidence type="ECO:0000256" key="6">
    <source>
        <dbReference type="ARBA" id="ARBA00023152"/>
    </source>
</evidence>
<dbReference type="InterPro" id="IPR018189">
    <property type="entry name" value="Phosphoglucose_isomerase_CS"/>
</dbReference>
<evidence type="ECO:0000256" key="3">
    <source>
        <dbReference type="ARBA" id="ARBA00011952"/>
    </source>
</evidence>
<evidence type="ECO:0000256" key="2">
    <source>
        <dbReference type="ARBA" id="ARBA00006604"/>
    </source>
</evidence>
<dbReference type="EMBL" id="CP003914">
    <property type="protein sequence ID" value="AFX74586.1"/>
    <property type="molecule type" value="Genomic_DNA"/>
</dbReference>
<dbReference type="PANTHER" id="PTHR11469">
    <property type="entry name" value="GLUCOSE-6-PHOSPHATE ISOMERASE"/>
    <property type="match status" value="1"/>
</dbReference>
<name>A0AAI8FE48_MESHY</name>
<dbReference type="PROSITE" id="PS00174">
    <property type="entry name" value="P_GLUCOSE_ISOMERASE_2"/>
    <property type="match status" value="1"/>
</dbReference>
<dbReference type="GO" id="GO:0005829">
    <property type="term" value="C:cytosol"/>
    <property type="evidence" value="ECO:0007669"/>
    <property type="project" value="TreeGrafter"/>
</dbReference>
<dbReference type="Proteomes" id="UP000009399">
    <property type="component" value="Chromosome"/>
</dbReference>
<dbReference type="GO" id="GO:0006096">
    <property type="term" value="P:glycolytic process"/>
    <property type="evidence" value="ECO:0007669"/>
    <property type="project" value="UniProtKB-KW"/>
</dbReference>
<dbReference type="CDD" id="cd05016">
    <property type="entry name" value="SIS_PGI_2"/>
    <property type="match status" value="1"/>
</dbReference>
<keyword evidence="7 9" id="KW-0413">Isomerase</keyword>
<dbReference type="GO" id="GO:0004347">
    <property type="term" value="F:glucose-6-phosphate isomerase activity"/>
    <property type="evidence" value="ECO:0007669"/>
    <property type="project" value="UniProtKB-EC"/>
</dbReference>
<dbReference type="GO" id="GO:0097367">
    <property type="term" value="F:carbohydrate derivative binding"/>
    <property type="evidence" value="ECO:0007669"/>
    <property type="project" value="InterPro"/>
</dbReference>
<dbReference type="PRINTS" id="PR00662">
    <property type="entry name" value="G6PISOMERASE"/>
</dbReference>
<keyword evidence="6 9" id="KW-0324">Glycolysis</keyword>
<keyword evidence="4 9" id="KW-0312">Gluconeogenesis</keyword>
<proteinExistence type="inferred from homology"/>
<evidence type="ECO:0000256" key="1">
    <source>
        <dbReference type="ARBA" id="ARBA00004926"/>
    </source>
</evidence>
<evidence type="ECO:0000256" key="5">
    <source>
        <dbReference type="ARBA" id="ARBA00022490"/>
    </source>
</evidence>
<comment type="similarity">
    <text evidence="2 9">Belongs to the GPI family.</text>
</comment>
<dbReference type="Pfam" id="PF00342">
    <property type="entry name" value="PGI"/>
    <property type="match status" value="1"/>
</dbReference>
<dbReference type="Gene3D" id="3.40.50.10490">
    <property type="entry name" value="Glucose-6-phosphate isomerase like protein, domain 1"/>
    <property type="match status" value="2"/>
</dbReference>
<dbReference type="NCBIfam" id="NF010697">
    <property type="entry name" value="PRK14097.1"/>
    <property type="match status" value="1"/>
</dbReference>
<accession>A0AAI8FE48</accession>
<protein>
    <recommendedName>
        <fullName evidence="3 9">Glucose-6-phosphate isomerase</fullName>
        <ecNumber evidence="3 9">5.3.1.9</ecNumber>
    </recommendedName>
</protein>
<dbReference type="PROSITE" id="PS51463">
    <property type="entry name" value="P_GLUCOSE_ISOMERASE_3"/>
    <property type="match status" value="1"/>
</dbReference>
<evidence type="ECO:0000256" key="8">
    <source>
        <dbReference type="ARBA" id="ARBA00029321"/>
    </source>
</evidence>
<dbReference type="AlphaFoldDB" id="A0AAI8FE48"/>
<evidence type="ECO:0000313" key="11">
    <source>
        <dbReference type="Proteomes" id="UP000009399"/>
    </source>
</evidence>
<comment type="catalytic activity">
    <reaction evidence="8 9">
        <text>alpha-D-glucose 6-phosphate = beta-D-fructose 6-phosphate</text>
        <dbReference type="Rhea" id="RHEA:11816"/>
        <dbReference type="ChEBI" id="CHEBI:57634"/>
        <dbReference type="ChEBI" id="CHEBI:58225"/>
        <dbReference type="EC" id="5.3.1.9"/>
    </reaction>
</comment>
<dbReference type="InterPro" id="IPR035476">
    <property type="entry name" value="SIS_PGI_1"/>
</dbReference>
<evidence type="ECO:0000256" key="9">
    <source>
        <dbReference type="RuleBase" id="RU000612"/>
    </source>
</evidence>
<dbReference type="PROSITE" id="PS00765">
    <property type="entry name" value="P_GLUCOSE_ISOMERASE_1"/>
    <property type="match status" value="1"/>
</dbReference>
<dbReference type="CDD" id="cd05015">
    <property type="entry name" value="SIS_PGI_1"/>
    <property type="match status" value="1"/>
</dbReference>
<organism evidence="10 11">
    <name type="scientific">Mesomycoplasma hyorhinis SK76</name>
    <dbReference type="NCBI Taxonomy" id="1118964"/>
    <lineage>
        <taxon>Bacteria</taxon>
        <taxon>Bacillati</taxon>
        <taxon>Mycoplasmatota</taxon>
        <taxon>Mycoplasmoidales</taxon>
        <taxon>Metamycoplasmataceae</taxon>
        <taxon>Mesomycoplasma</taxon>
    </lineage>
</organism>
<comment type="pathway">
    <text evidence="1 9">Carbohydrate degradation; glycolysis; D-glyceraldehyde 3-phosphate and glycerone phosphate from D-glucose: step 2/4.</text>
</comment>
<dbReference type="EC" id="5.3.1.9" evidence="3 9"/>